<evidence type="ECO:0000256" key="6">
    <source>
        <dbReference type="ARBA" id="ARBA00023053"/>
    </source>
</evidence>
<evidence type="ECO:0000256" key="3">
    <source>
        <dbReference type="ARBA" id="ARBA00022449"/>
    </source>
</evidence>
<keyword evidence="2" id="KW-0813">Transport</keyword>
<feature type="domain" description="Citrate transporter-like" evidence="12">
    <location>
        <begin position="17"/>
        <end position="362"/>
    </location>
</feature>
<dbReference type="GO" id="GO:0015297">
    <property type="term" value="F:antiporter activity"/>
    <property type="evidence" value="ECO:0007669"/>
    <property type="project" value="UniProtKB-KW"/>
</dbReference>
<keyword evidence="9" id="KW-0739">Sodium transport</keyword>
<evidence type="ECO:0000256" key="2">
    <source>
        <dbReference type="ARBA" id="ARBA00022448"/>
    </source>
</evidence>
<accession>A0AAU9CVI6</accession>
<feature type="transmembrane region" description="Helical" evidence="11">
    <location>
        <begin position="421"/>
        <end position="439"/>
    </location>
</feature>
<feature type="transmembrane region" description="Helical" evidence="11">
    <location>
        <begin position="384"/>
        <end position="409"/>
    </location>
</feature>
<keyword evidence="14" id="KW-1185">Reference proteome</keyword>
<dbReference type="InterPro" id="IPR045016">
    <property type="entry name" value="NhaD-like"/>
</dbReference>
<keyword evidence="6" id="KW-0915">Sodium</keyword>
<comment type="subcellular location">
    <subcellularLocation>
        <location evidence="1">Membrane</location>
        <topology evidence="1">Multi-pass membrane protein</topology>
    </subcellularLocation>
</comment>
<evidence type="ECO:0000256" key="8">
    <source>
        <dbReference type="ARBA" id="ARBA00023136"/>
    </source>
</evidence>
<sequence>MLVYLIPLILLLGYSAITMERWLSVNKAALALLTGVAVWLLYLSVPELVSWPPHEVPDIRAERESISERAIVTSTGEIAEIIFFLMAALTIVELINGNGGFDFISRLIRTRSRKKLIWVFGLTSFFLSALLDNLTVTIIMVALSQSLVANEEKFRWKVASVILISANAGGVWSPIGDVTTIMLWVDGKLSTGHLFGALFIPSFVAAVVPLIILSPGTRGLIDEPQPESMMLKGALGQSGSVFAIGVLGLLTVPMLRGLTDLPPFLGMQLALALLWIYVDVTFKAYQVDFGPQLQGHQAIRRIDMPTILFFLGILLAVDGMEATGHFGALARWLKAKVGDVFLINGVIGVLSAIVDNVPLVAASVEAFGDSQEEVFDKDGAFWTFLAYSAGTGGSLTIIGSAAGVAAMGLEQISFGWYLKKMAPLALAGFLSGALMFISVN</sequence>
<dbReference type="PANTHER" id="PTHR43269:SF2">
    <property type="entry name" value="SODIUM_PROTON ANTIPORTER 1-RELATED"/>
    <property type="match status" value="1"/>
</dbReference>
<dbReference type="GO" id="GO:0016020">
    <property type="term" value="C:membrane"/>
    <property type="evidence" value="ECO:0007669"/>
    <property type="project" value="UniProtKB-SubCell"/>
</dbReference>
<evidence type="ECO:0000259" key="12">
    <source>
        <dbReference type="Pfam" id="PF03600"/>
    </source>
</evidence>
<dbReference type="KEGG" id="fax:FUAX_34740"/>
<dbReference type="NCBIfam" id="NF038006">
    <property type="entry name" value="NhaD_1"/>
    <property type="match status" value="1"/>
</dbReference>
<evidence type="ECO:0000256" key="7">
    <source>
        <dbReference type="ARBA" id="ARBA00023065"/>
    </source>
</evidence>
<evidence type="ECO:0000256" key="1">
    <source>
        <dbReference type="ARBA" id="ARBA00004141"/>
    </source>
</evidence>
<dbReference type="RefSeq" id="WP_338392563.1">
    <property type="nucleotide sequence ID" value="NZ_AP025314.1"/>
</dbReference>
<evidence type="ECO:0000256" key="10">
    <source>
        <dbReference type="ARBA" id="ARBA00025753"/>
    </source>
</evidence>
<keyword evidence="7" id="KW-0406">Ion transport</keyword>
<evidence type="ECO:0000313" key="13">
    <source>
        <dbReference type="EMBL" id="BDD11042.1"/>
    </source>
</evidence>
<dbReference type="GO" id="GO:0006814">
    <property type="term" value="P:sodium ion transport"/>
    <property type="evidence" value="ECO:0007669"/>
    <property type="project" value="UniProtKB-KW"/>
</dbReference>
<dbReference type="EMBL" id="AP025314">
    <property type="protein sequence ID" value="BDD11042.1"/>
    <property type="molecule type" value="Genomic_DNA"/>
</dbReference>
<evidence type="ECO:0000256" key="5">
    <source>
        <dbReference type="ARBA" id="ARBA00022989"/>
    </source>
</evidence>
<keyword evidence="4 11" id="KW-0812">Transmembrane</keyword>
<protein>
    <submittedName>
        <fullName evidence="13">Sodium:proton antiporter</fullName>
    </submittedName>
</protein>
<comment type="similarity">
    <text evidence="10">Belongs to the NhaD Na(+)/H(+) (TC 2.A.62) antiporter family.</text>
</comment>
<keyword evidence="5 11" id="KW-1133">Transmembrane helix</keyword>
<keyword evidence="3" id="KW-0050">Antiport</keyword>
<dbReference type="InterPro" id="IPR004680">
    <property type="entry name" value="Cit_transptr-like_dom"/>
</dbReference>
<reference evidence="13 14" key="1">
    <citation type="submission" date="2021-12" db="EMBL/GenBank/DDBJ databases">
        <title>Genome sequencing of bacteria with rrn-lacking chromosome and rrn-plasmid.</title>
        <authorList>
            <person name="Anda M."/>
            <person name="Iwasaki W."/>
        </authorList>
    </citation>
    <scope>NUCLEOTIDE SEQUENCE [LARGE SCALE GENOMIC DNA]</scope>
    <source>
        <strain evidence="13 14">DSM 100852</strain>
    </source>
</reference>
<evidence type="ECO:0000256" key="11">
    <source>
        <dbReference type="SAM" id="Phobius"/>
    </source>
</evidence>
<evidence type="ECO:0000313" key="14">
    <source>
        <dbReference type="Proteomes" id="UP001348817"/>
    </source>
</evidence>
<evidence type="ECO:0000256" key="4">
    <source>
        <dbReference type="ARBA" id="ARBA00022692"/>
    </source>
</evidence>
<feature type="transmembrane region" description="Helical" evidence="11">
    <location>
        <begin position="341"/>
        <end position="364"/>
    </location>
</feature>
<dbReference type="AlphaFoldDB" id="A0AAU9CVI6"/>
<organism evidence="13 14">
    <name type="scientific">Fulvitalea axinellae</name>
    <dbReference type="NCBI Taxonomy" id="1182444"/>
    <lineage>
        <taxon>Bacteria</taxon>
        <taxon>Pseudomonadati</taxon>
        <taxon>Bacteroidota</taxon>
        <taxon>Cytophagia</taxon>
        <taxon>Cytophagales</taxon>
        <taxon>Persicobacteraceae</taxon>
        <taxon>Fulvitalea</taxon>
    </lineage>
</organism>
<feature type="transmembrane region" description="Helical" evidence="11">
    <location>
        <begin position="261"/>
        <end position="278"/>
    </location>
</feature>
<name>A0AAU9CVI6_9BACT</name>
<evidence type="ECO:0000256" key="9">
    <source>
        <dbReference type="ARBA" id="ARBA00023201"/>
    </source>
</evidence>
<dbReference type="Pfam" id="PF03600">
    <property type="entry name" value="CitMHS"/>
    <property type="match status" value="1"/>
</dbReference>
<gene>
    <name evidence="13" type="ORF">FUAX_34740</name>
</gene>
<feature type="transmembrane region" description="Helical" evidence="11">
    <location>
        <begin position="193"/>
        <end position="213"/>
    </location>
</feature>
<feature type="transmembrane region" description="Helical" evidence="11">
    <location>
        <begin position="28"/>
        <end position="49"/>
    </location>
</feature>
<feature type="transmembrane region" description="Helical" evidence="11">
    <location>
        <begin position="116"/>
        <end position="142"/>
    </location>
</feature>
<proteinExistence type="inferred from homology"/>
<feature type="transmembrane region" description="Helical" evidence="11">
    <location>
        <begin position="234"/>
        <end position="255"/>
    </location>
</feature>
<dbReference type="PANTHER" id="PTHR43269">
    <property type="entry name" value="SODIUM/PROTON ANTIPORTER 1-RELATED"/>
    <property type="match status" value="1"/>
</dbReference>
<keyword evidence="8 11" id="KW-0472">Membrane</keyword>
<dbReference type="Proteomes" id="UP001348817">
    <property type="component" value="Chromosome"/>
</dbReference>